<dbReference type="EMBL" id="MLJW01005268">
    <property type="protein sequence ID" value="OIQ68503.1"/>
    <property type="molecule type" value="Genomic_DNA"/>
</dbReference>
<proteinExistence type="predicted"/>
<evidence type="ECO:0000313" key="1">
    <source>
        <dbReference type="EMBL" id="OIQ68503.1"/>
    </source>
</evidence>
<sequence>MLDLLLPVIRTAQQHIAQMVEPFSQALGEAEHLGDAALHQHVEVQRNPAFQLGQPEQRFHQQFRVDRARFRLDDEADVFGGFVPDIADQRQLLLVEQFGDLFHQTRFLHQPGDLGDDHDPGAARAFFLFPLGPDTKRAAPGHVGFGNALLGIDDDAAGRKIRTLDPFQERLRLRFGLVDQMQRRVAKLGRVVWRDRGRHADRDALRAIGEQVWKPAGQHHRLFRLAIVIGAELDAVLVDAFEQEPRDIGHARFGIAVGGGIIAVDVAEIALAVDQRIARGKILRQAHHGVIDRLVAMRMERAHHVADDLGGLLERRAGIEPQQPHAVEDAPVHRFQPVAGVRQRTVHDGREGIGEIALLERVAQHDLVNFGRIGWNQSFSHGEGLSAAGVMDKTRISNPI</sequence>
<gene>
    <name evidence="1" type="ORF">GALL_499030</name>
</gene>
<organism evidence="1">
    <name type="scientific">mine drainage metagenome</name>
    <dbReference type="NCBI Taxonomy" id="410659"/>
    <lineage>
        <taxon>unclassified sequences</taxon>
        <taxon>metagenomes</taxon>
        <taxon>ecological metagenomes</taxon>
    </lineage>
</organism>
<reference evidence="1" key="1">
    <citation type="submission" date="2016-10" db="EMBL/GenBank/DDBJ databases">
        <title>Sequence of Gallionella enrichment culture.</title>
        <authorList>
            <person name="Poehlein A."/>
            <person name="Muehling M."/>
            <person name="Daniel R."/>
        </authorList>
    </citation>
    <scope>NUCLEOTIDE SEQUENCE</scope>
</reference>
<accession>A0A1J5PL47</accession>
<name>A0A1J5PL47_9ZZZZ</name>
<protein>
    <submittedName>
        <fullName evidence="1">Uncharacterized protein</fullName>
    </submittedName>
</protein>
<dbReference type="AlphaFoldDB" id="A0A1J5PL47"/>
<comment type="caution">
    <text evidence="1">The sequence shown here is derived from an EMBL/GenBank/DDBJ whole genome shotgun (WGS) entry which is preliminary data.</text>
</comment>